<keyword evidence="6" id="KW-0472">Membrane</keyword>
<evidence type="ECO:0000313" key="9">
    <source>
        <dbReference type="EMBL" id="GEC11687.1"/>
    </source>
</evidence>
<accession>A0ABQ0RIN8</accession>
<evidence type="ECO:0000256" key="3">
    <source>
        <dbReference type="ARBA" id="ARBA00022729"/>
    </source>
</evidence>
<feature type="transmembrane region" description="Helical" evidence="6">
    <location>
        <begin position="193"/>
        <end position="213"/>
    </location>
</feature>
<keyword evidence="10" id="KW-1185">Reference proteome</keyword>
<name>A0ABQ0RIN8_GLUNI</name>
<protein>
    <recommendedName>
        <fullName evidence="8">Gram-positive cocci surface proteins LPxTG domain-containing protein</fullName>
    </recommendedName>
</protein>
<gene>
    <name evidence="9" type="ORF">ANI01nite_08900</name>
</gene>
<keyword evidence="6" id="KW-1133">Transmembrane helix</keyword>
<evidence type="ECO:0000256" key="1">
    <source>
        <dbReference type="ARBA" id="ARBA00022512"/>
    </source>
</evidence>
<dbReference type="RefSeq" id="WP_141356318.1">
    <property type="nucleotide sequence ID" value="NZ_BAAAWM010000001.1"/>
</dbReference>
<evidence type="ECO:0000313" key="10">
    <source>
        <dbReference type="Proteomes" id="UP000316242"/>
    </source>
</evidence>
<sequence>MKLRVLAAGAAMVAALPGVVIFWAAPASGAETEQGLSYSLDGQAYSDVPPPVFEGIPALVPGDESTRYLWIRNDRESDIEVRIRPVEPEASTRIYFETAGASVVRLEPDQAAEIGLQVGLPWSSGNGPQGQQVPSLQVRIDAVEVADSDGPAPDPSQPPRDEEPPDGDEPREESPQSDPRERHDDLADTGSNGASLLAAAGIVGLAGLVLLAVRRKNQNELEADGVER</sequence>
<keyword evidence="6" id="KW-0812">Transmembrane</keyword>
<proteinExistence type="predicted"/>
<dbReference type="Proteomes" id="UP000316242">
    <property type="component" value="Unassembled WGS sequence"/>
</dbReference>
<evidence type="ECO:0000256" key="2">
    <source>
        <dbReference type="ARBA" id="ARBA00022525"/>
    </source>
</evidence>
<evidence type="ECO:0000256" key="5">
    <source>
        <dbReference type="SAM" id="MobiDB-lite"/>
    </source>
</evidence>
<dbReference type="EMBL" id="BJNE01000002">
    <property type="protein sequence ID" value="GEC11687.1"/>
    <property type="molecule type" value="Genomic_DNA"/>
</dbReference>
<evidence type="ECO:0000256" key="4">
    <source>
        <dbReference type="ARBA" id="ARBA00023088"/>
    </source>
</evidence>
<organism evidence="9 10">
    <name type="scientific">Glutamicibacter nicotianae</name>
    <name type="common">Arthrobacter nicotianae</name>
    <dbReference type="NCBI Taxonomy" id="37929"/>
    <lineage>
        <taxon>Bacteria</taxon>
        <taxon>Bacillati</taxon>
        <taxon>Actinomycetota</taxon>
        <taxon>Actinomycetes</taxon>
        <taxon>Micrococcales</taxon>
        <taxon>Micrococcaceae</taxon>
        <taxon>Glutamicibacter</taxon>
    </lineage>
</organism>
<feature type="chain" id="PRO_5047241961" description="Gram-positive cocci surface proteins LPxTG domain-containing protein" evidence="7">
    <location>
        <begin position="30"/>
        <end position="228"/>
    </location>
</feature>
<comment type="caution">
    <text evidence="9">The sequence shown here is derived from an EMBL/GenBank/DDBJ whole genome shotgun (WGS) entry which is preliminary data.</text>
</comment>
<feature type="compositionally biased region" description="Basic and acidic residues" evidence="5">
    <location>
        <begin position="172"/>
        <end position="186"/>
    </location>
</feature>
<keyword evidence="2" id="KW-0964">Secreted</keyword>
<dbReference type="NCBIfam" id="TIGR01167">
    <property type="entry name" value="LPXTG_anchor"/>
    <property type="match status" value="1"/>
</dbReference>
<evidence type="ECO:0000256" key="6">
    <source>
        <dbReference type="SAM" id="Phobius"/>
    </source>
</evidence>
<keyword evidence="1" id="KW-0134">Cell wall</keyword>
<reference evidence="9 10" key="1">
    <citation type="submission" date="2019-06" db="EMBL/GenBank/DDBJ databases">
        <title>Whole genome shotgun sequence of Glutamicibacter nicotianae NBRC 14234.</title>
        <authorList>
            <person name="Hosoyama A."/>
            <person name="Uohara A."/>
            <person name="Ohji S."/>
            <person name="Ichikawa N."/>
        </authorList>
    </citation>
    <scope>NUCLEOTIDE SEQUENCE [LARGE SCALE GENOMIC DNA]</scope>
    <source>
        <strain evidence="9 10">NBRC 14234</strain>
    </source>
</reference>
<feature type="domain" description="Gram-positive cocci surface proteins LPxTG" evidence="8">
    <location>
        <begin position="188"/>
        <end position="219"/>
    </location>
</feature>
<keyword evidence="4" id="KW-0572">Peptidoglycan-anchor</keyword>
<evidence type="ECO:0000259" key="8">
    <source>
        <dbReference type="Pfam" id="PF00746"/>
    </source>
</evidence>
<dbReference type="InterPro" id="IPR019931">
    <property type="entry name" value="LPXTG_anchor"/>
</dbReference>
<keyword evidence="3 7" id="KW-0732">Signal</keyword>
<feature type="region of interest" description="Disordered" evidence="5">
    <location>
        <begin position="146"/>
        <end position="192"/>
    </location>
</feature>
<dbReference type="Pfam" id="PF00746">
    <property type="entry name" value="Gram_pos_anchor"/>
    <property type="match status" value="1"/>
</dbReference>
<evidence type="ECO:0000256" key="7">
    <source>
        <dbReference type="SAM" id="SignalP"/>
    </source>
</evidence>
<feature type="signal peptide" evidence="7">
    <location>
        <begin position="1"/>
        <end position="29"/>
    </location>
</feature>